<reference evidence="1" key="1">
    <citation type="journal article" date="2014" name="Front. Microbiol.">
        <title>High frequency of phylogenetically diverse reductive dehalogenase-homologous genes in deep subseafloor sedimentary metagenomes.</title>
        <authorList>
            <person name="Kawai M."/>
            <person name="Futagami T."/>
            <person name="Toyoda A."/>
            <person name="Takaki Y."/>
            <person name="Nishi S."/>
            <person name="Hori S."/>
            <person name="Arai W."/>
            <person name="Tsubouchi T."/>
            <person name="Morono Y."/>
            <person name="Uchiyama I."/>
            <person name="Ito T."/>
            <person name="Fujiyama A."/>
            <person name="Inagaki F."/>
            <person name="Takami H."/>
        </authorList>
    </citation>
    <scope>NUCLEOTIDE SEQUENCE</scope>
    <source>
        <strain evidence="1">Expedition CK06-06</strain>
    </source>
</reference>
<dbReference type="EMBL" id="BARW01035905">
    <property type="protein sequence ID" value="GAJ23611.1"/>
    <property type="molecule type" value="Genomic_DNA"/>
</dbReference>
<name>X1VXD8_9ZZZZ</name>
<organism evidence="1">
    <name type="scientific">marine sediment metagenome</name>
    <dbReference type="NCBI Taxonomy" id="412755"/>
    <lineage>
        <taxon>unclassified sequences</taxon>
        <taxon>metagenomes</taxon>
        <taxon>ecological metagenomes</taxon>
    </lineage>
</organism>
<gene>
    <name evidence="1" type="ORF">S12H4_55890</name>
</gene>
<comment type="caution">
    <text evidence="1">The sequence shown here is derived from an EMBL/GenBank/DDBJ whole genome shotgun (WGS) entry which is preliminary data.</text>
</comment>
<evidence type="ECO:0000313" key="1">
    <source>
        <dbReference type="EMBL" id="GAJ23611.1"/>
    </source>
</evidence>
<dbReference type="AlphaFoldDB" id="X1VXD8"/>
<feature type="non-terminal residue" evidence="1">
    <location>
        <position position="197"/>
    </location>
</feature>
<accession>X1VXD8</accession>
<protein>
    <submittedName>
        <fullName evidence="1">Uncharacterized protein</fullName>
    </submittedName>
</protein>
<proteinExistence type="predicted"/>
<sequence>MGDYFGEGPAYISGLGFRLKGERPKITNEFSKSLLTDIDENGEGYYIDKYGRKVYGTELKNLDVEEISYVNFPATKMKFSVVKNEEGENLKGDEKMLIELKPEELSTVRETISILNKYELTGELLEARKVLTKNFGSRPEKYPYPERVKKYNDKVEWTTIQNQLYNFSEDDLSFISDEDIEIEKSEDDPFPSLTRQF</sequence>